<organism evidence="1 2">
    <name type="scientific">Phaseolus angularis</name>
    <name type="common">Azuki bean</name>
    <name type="synonym">Vigna angularis</name>
    <dbReference type="NCBI Taxonomy" id="3914"/>
    <lineage>
        <taxon>Eukaryota</taxon>
        <taxon>Viridiplantae</taxon>
        <taxon>Streptophyta</taxon>
        <taxon>Embryophyta</taxon>
        <taxon>Tracheophyta</taxon>
        <taxon>Spermatophyta</taxon>
        <taxon>Magnoliopsida</taxon>
        <taxon>eudicotyledons</taxon>
        <taxon>Gunneridae</taxon>
        <taxon>Pentapetalae</taxon>
        <taxon>rosids</taxon>
        <taxon>fabids</taxon>
        <taxon>Fabales</taxon>
        <taxon>Fabaceae</taxon>
        <taxon>Papilionoideae</taxon>
        <taxon>50 kb inversion clade</taxon>
        <taxon>NPAAA clade</taxon>
        <taxon>indigoferoid/millettioid clade</taxon>
        <taxon>Phaseoleae</taxon>
        <taxon>Vigna</taxon>
    </lineage>
</organism>
<dbReference type="Gramene" id="KOM31774">
    <property type="protein sequence ID" value="KOM31774"/>
    <property type="gene ID" value="LR48_Vigan01g132900"/>
</dbReference>
<protein>
    <submittedName>
        <fullName evidence="1">Uncharacterized protein</fullName>
    </submittedName>
</protein>
<proteinExistence type="predicted"/>
<dbReference type="EMBL" id="CM003371">
    <property type="protein sequence ID" value="KOM31774.1"/>
    <property type="molecule type" value="Genomic_DNA"/>
</dbReference>
<sequence>MIREIGGAKRLGQLAETNGTVALAAADLEFHEQIGVVNQIQREWNPEARKGGQSCPKQQHQCTCF</sequence>
<dbReference type="Proteomes" id="UP000053144">
    <property type="component" value="Chromosome 1"/>
</dbReference>
<reference evidence="2" key="1">
    <citation type="journal article" date="2015" name="Proc. Natl. Acad. Sci. U.S.A.">
        <title>Genome sequencing of adzuki bean (Vigna angularis) provides insight into high starch and low fat accumulation and domestication.</title>
        <authorList>
            <person name="Yang K."/>
            <person name="Tian Z."/>
            <person name="Chen C."/>
            <person name="Luo L."/>
            <person name="Zhao B."/>
            <person name="Wang Z."/>
            <person name="Yu L."/>
            <person name="Li Y."/>
            <person name="Sun Y."/>
            <person name="Li W."/>
            <person name="Chen Y."/>
            <person name="Li Y."/>
            <person name="Zhang Y."/>
            <person name="Ai D."/>
            <person name="Zhao J."/>
            <person name="Shang C."/>
            <person name="Ma Y."/>
            <person name="Wu B."/>
            <person name="Wang M."/>
            <person name="Gao L."/>
            <person name="Sun D."/>
            <person name="Zhang P."/>
            <person name="Guo F."/>
            <person name="Wang W."/>
            <person name="Li Y."/>
            <person name="Wang J."/>
            <person name="Varshney R.K."/>
            <person name="Wang J."/>
            <person name="Ling H.Q."/>
            <person name="Wan P."/>
        </authorList>
    </citation>
    <scope>NUCLEOTIDE SEQUENCE</scope>
    <source>
        <strain evidence="2">cv. Jingnong 6</strain>
    </source>
</reference>
<name>A0A0L9TNM7_PHAAN</name>
<evidence type="ECO:0000313" key="2">
    <source>
        <dbReference type="Proteomes" id="UP000053144"/>
    </source>
</evidence>
<gene>
    <name evidence="1" type="ORF">LR48_Vigan01g132900</name>
</gene>
<evidence type="ECO:0000313" key="1">
    <source>
        <dbReference type="EMBL" id="KOM31774.1"/>
    </source>
</evidence>
<dbReference type="AlphaFoldDB" id="A0A0L9TNM7"/>
<accession>A0A0L9TNM7</accession>